<keyword evidence="7" id="KW-1185">Reference proteome</keyword>
<dbReference type="SUPFAM" id="SSF50621">
    <property type="entry name" value="Alanine racemase C-terminal domain-like"/>
    <property type="match status" value="1"/>
</dbReference>
<feature type="domain" description="Orn/DAP/Arg decarboxylase 2 N-terminal" evidence="5">
    <location>
        <begin position="24"/>
        <end position="259"/>
    </location>
</feature>
<dbReference type="EMBL" id="LMXU01000002">
    <property type="protein sequence ID" value="KWU02530.1"/>
    <property type="molecule type" value="Genomic_DNA"/>
</dbReference>
<dbReference type="GeneID" id="300177252"/>
<name>A0A109DBQ8_9VIBR</name>
<dbReference type="GO" id="GO:0009089">
    <property type="term" value="P:lysine biosynthetic process via diaminopimelate"/>
    <property type="evidence" value="ECO:0007669"/>
    <property type="project" value="TreeGrafter"/>
</dbReference>
<protein>
    <submittedName>
        <fullName evidence="6">Diaminopimelate decarboxylase</fullName>
    </submittedName>
</protein>
<dbReference type="PANTHER" id="PTHR43727:SF2">
    <property type="entry name" value="GROUP IV DECARBOXYLASE"/>
    <property type="match status" value="1"/>
</dbReference>
<evidence type="ECO:0000313" key="7">
    <source>
        <dbReference type="Proteomes" id="UP000057389"/>
    </source>
</evidence>
<dbReference type="InterPro" id="IPR022644">
    <property type="entry name" value="De-COase2_N"/>
</dbReference>
<feature type="modified residue" description="N6-(pyridoxal phosphate)lysine" evidence="4">
    <location>
        <position position="41"/>
    </location>
</feature>
<comment type="cofactor">
    <cofactor evidence="1 4">
        <name>pyridoxal 5'-phosphate</name>
        <dbReference type="ChEBI" id="CHEBI:597326"/>
    </cofactor>
</comment>
<evidence type="ECO:0000259" key="5">
    <source>
        <dbReference type="Pfam" id="PF02784"/>
    </source>
</evidence>
<evidence type="ECO:0000256" key="3">
    <source>
        <dbReference type="ARBA" id="ARBA00022898"/>
    </source>
</evidence>
<evidence type="ECO:0000256" key="2">
    <source>
        <dbReference type="ARBA" id="ARBA00011738"/>
    </source>
</evidence>
<dbReference type="Pfam" id="PF02784">
    <property type="entry name" value="Orn_Arg_deC_N"/>
    <property type="match status" value="1"/>
</dbReference>
<dbReference type="PRINTS" id="PR01179">
    <property type="entry name" value="ODADCRBXLASE"/>
</dbReference>
<feature type="active site" description="Proton donor" evidence="4">
    <location>
        <position position="322"/>
    </location>
</feature>
<accession>A0A109DBQ8</accession>
<dbReference type="PANTHER" id="PTHR43727">
    <property type="entry name" value="DIAMINOPIMELATE DECARBOXYLASE"/>
    <property type="match status" value="1"/>
</dbReference>
<dbReference type="AlphaFoldDB" id="A0A109DBQ8"/>
<sequence>MESIETPAYIVNKSNLETSITSFTSAKKTHFKNSIFSYSLKTNSLPYILDEVNRRGGFAEVVSSDEYELARLAGFSINNIVYNGPLKSKATFLEAIQGGAIVNIETTREIEWLDELSKDHTYPVGIRVNIDLALISPDDAKDDEDYSRFGFSAENSELDIAINKILSLKHIKLTGFHVHRTTLSRAVSTYKEISLYIGKVASKYSLDIAYVDIGGGFYGIMEGKPSFEEYFLAVKEGLSTYFDLEKITVIFEPGNAIVASAVDFITSVIDVKKVRDFYLVTTDGSRNDIDPFYKKSSYFHYFLRSESIKNKTPLQIVTGGTCLEYDKIFEVKNEDLLKVNDRVVYKSVGAYTMTLSPLFIRFFPNIYLNNGSSYRLLRKKWSASDFFDIYKTN</sequence>
<evidence type="ECO:0000256" key="4">
    <source>
        <dbReference type="PIRSR" id="PIRSR600183-50"/>
    </source>
</evidence>
<comment type="caution">
    <text evidence="6">The sequence shown here is derived from an EMBL/GenBank/DDBJ whole genome shotgun (WGS) entry which is preliminary data.</text>
</comment>
<gene>
    <name evidence="6" type="ORF">APQ14_00860</name>
</gene>
<proteinExistence type="predicted"/>
<dbReference type="InterPro" id="IPR029066">
    <property type="entry name" value="PLP-binding_barrel"/>
</dbReference>
<dbReference type="InterPro" id="IPR009006">
    <property type="entry name" value="Ala_racemase/Decarboxylase_C"/>
</dbReference>
<dbReference type="GO" id="GO:0008836">
    <property type="term" value="F:diaminopimelate decarboxylase activity"/>
    <property type="evidence" value="ECO:0007669"/>
    <property type="project" value="TreeGrafter"/>
</dbReference>
<keyword evidence="3 4" id="KW-0663">Pyridoxal phosphate</keyword>
<evidence type="ECO:0000313" key="6">
    <source>
        <dbReference type="EMBL" id="KWU02530.1"/>
    </source>
</evidence>
<comment type="subunit">
    <text evidence="2">Homodimer.</text>
</comment>
<reference evidence="6 7" key="1">
    <citation type="submission" date="2015-11" db="EMBL/GenBank/DDBJ databases">
        <title>Draft WGS of Vibrio toranzoniae.</title>
        <authorList>
            <person name="Lasa A."/>
            <person name="Romalde J.L."/>
        </authorList>
    </citation>
    <scope>NUCLEOTIDE SEQUENCE [LARGE SCALE GENOMIC DNA]</scope>
    <source>
        <strain evidence="6 7">Vb 10.8</strain>
    </source>
</reference>
<dbReference type="Gene3D" id="2.40.37.10">
    <property type="entry name" value="Lyase, Ornithine Decarboxylase, Chain A, domain 1"/>
    <property type="match status" value="1"/>
</dbReference>
<dbReference type="InterPro" id="IPR000183">
    <property type="entry name" value="Orn/DAP/Arg_de-COase"/>
</dbReference>
<dbReference type="RefSeq" id="WP_060466997.1">
    <property type="nucleotide sequence ID" value="NZ_AP025514.1"/>
</dbReference>
<evidence type="ECO:0000256" key="1">
    <source>
        <dbReference type="ARBA" id="ARBA00001933"/>
    </source>
</evidence>
<dbReference type="Proteomes" id="UP000057389">
    <property type="component" value="Unassembled WGS sequence"/>
</dbReference>
<organism evidence="6 7">
    <name type="scientific">Vibrio toranzoniae</name>
    <dbReference type="NCBI Taxonomy" id="1194427"/>
    <lineage>
        <taxon>Bacteria</taxon>
        <taxon>Pseudomonadati</taxon>
        <taxon>Pseudomonadota</taxon>
        <taxon>Gammaproteobacteria</taxon>
        <taxon>Vibrionales</taxon>
        <taxon>Vibrionaceae</taxon>
        <taxon>Vibrio</taxon>
    </lineage>
</organism>
<dbReference type="SUPFAM" id="SSF51419">
    <property type="entry name" value="PLP-binding barrel"/>
    <property type="match status" value="1"/>
</dbReference>
<dbReference type="OrthoDB" id="9802147at2"/>
<dbReference type="Gene3D" id="3.20.20.10">
    <property type="entry name" value="Alanine racemase"/>
    <property type="match status" value="1"/>
</dbReference>